<keyword evidence="2" id="KW-0812">Transmembrane</keyword>
<evidence type="ECO:0000256" key="3">
    <source>
        <dbReference type="ARBA" id="ARBA00022989"/>
    </source>
</evidence>
<evidence type="ECO:0000256" key="4">
    <source>
        <dbReference type="ARBA" id="ARBA00023136"/>
    </source>
</evidence>
<dbReference type="Pfam" id="PF03699">
    <property type="entry name" value="UPF0182"/>
    <property type="match status" value="1"/>
</dbReference>
<feature type="non-terminal residue" evidence="5">
    <location>
        <position position="142"/>
    </location>
</feature>
<keyword evidence="1" id="KW-1003">Cell membrane</keyword>
<dbReference type="GO" id="GO:0005576">
    <property type="term" value="C:extracellular region"/>
    <property type="evidence" value="ECO:0007669"/>
    <property type="project" value="TreeGrafter"/>
</dbReference>
<comment type="caution">
    <text evidence="5">The sequence shown here is derived from an EMBL/GenBank/DDBJ whole genome shotgun (WGS) entry which is preliminary data.</text>
</comment>
<protein>
    <submittedName>
        <fullName evidence="5">Uncharacterized protein</fullName>
    </submittedName>
</protein>
<dbReference type="PANTHER" id="PTHR39344">
    <property type="entry name" value="UPF0182 PROTEIN SLL1060"/>
    <property type="match status" value="1"/>
</dbReference>
<keyword evidence="4" id="KW-0472">Membrane</keyword>
<keyword evidence="3" id="KW-1133">Transmembrane helix</keyword>
<feature type="non-terminal residue" evidence="5">
    <location>
        <position position="1"/>
    </location>
</feature>
<dbReference type="InterPro" id="IPR005372">
    <property type="entry name" value="UPF0182"/>
</dbReference>
<dbReference type="AlphaFoldDB" id="W1VGD1"/>
<evidence type="ECO:0000256" key="1">
    <source>
        <dbReference type="ARBA" id="ARBA00022475"/>
    </source>
</evidence>
<evidence type="ECO:0000256" key="2">
    <source>
        <dbReference type="ARBA" id="ARBA00022692"/>
    </source>
</evidence>
<accession>W1VGD1</accession>
<gene>
    <name evidence="5" type="ORF">Q605_AUC00557G0001</name>
</gene>
<dbReference type="GO" id="GO:0016020">
    <property type="term" value="C:membrane"/>
    <property type="evidence" value="ECO:0007669"/>
    <property type="project" value="InterPro"/>
</dbReference>
<sequence>AVDSETASGEPGVRNPDYGKLRLLELPRSSNVSGPGQVQNNFDSDSTASQVLNLLSQQGSQVIKGNLLTLPVGGGLLYVQPVYVQSSSGTQYPLLRKVLVSFGDKVGFADTLSEALDQVFGGDSGAQTGEDVVDGDAAAANN</sequence>
<reference evidence="5 6" key="1">
    <citation type="submission" date="2013-12" db="EMBL/GenBank/DDBJ databases">
        <title>A Varibaculum cambriense genome reconstructed from a premature infant gut community with otherwise low bacterial novelty that shifts toward anaerobic metabolism during the third week of life.</title>
        <authorList>
            <person name="Brown C.T."/>
            <person name="Sharon I."/>
            <person name="Thomas B.C."/>
            <person name="Castelle C.J."/>
            <person name="Morowitz M.J."/>
            <person name="Banfield J.F."/>
        </authorList>
    </citation>
    <scope>NUCLEOTIDE SEQUENCE [LARGE SCALE GENOMIC DNA]</scope>
    <source>
        <strain evidence="6">DORA_12</strain>
    </source>
</reference>
<dbReference type="Proteomes" id="UP000018852">
    <property type="component" value="Unassembled WGS sequence"/>
</dbReference>
<proteinExistence type="predicted"/>
<dbReference type="PANTHER" id="PTHR39344:SF1">
    <property type="entry name" value="UPF0182 PROTEIN SLL1060"/>
    <property type="match status" value="1"/>
</dbReference>
<name>W1VGD1_9ACTO</name>
<evidence type="ECO:0000313" key="5">
    <source>
        <dbReference type="EMBL" id="ETJ05068.1"/>
    </source>
</evidence>
<dbReference type="EMBL" id="AZLV01000557">
    <property type="protein sequence ID" value="ETJ05068.1"/>
    <property type="molecule type" value="Genomic_DNA"/>
</dbReference>
<organism evidence="5 6">
    <name type="scientific">Actinomyces urogenitalis DORA_12</name>
    <dbReference type="NCBI Taxonomy" id="1403939"/>
    <lineage>
        <taxon>Bacteria</taxon>
        <taxon>Bacillati</taxon>
        <taxon>Actinomycetota</taxon>
        <taxon>Actinomycetes</taxon>
        <taxon>Actinomycetales</taxon>
        <taxon>Actinomycetaceae</taxon>
        <taxon>Actinomyces</taxon>
    </lineage>
</organism>
<evidence type="ECO:0000313" key="6">
    <source>
        <dbReference type="Proteomes" id="UP000018852"/>
    </source>
</evidence>